<feature type="domain" description="RNA polymerase sigma-70 region 2" evidence="6">
    <location>
        <begin position="28"/>
        <end position="92"/>
    </location>
</feature>
<dbReference type="PANTHER" id="PTHR43133:SF62">
    <property type="entry name" value="RNA POLYMERASE SIGMA FACTOR SIGZ"/>
    <property type="match status" value="1"/>
</dbReference>
<gene>
    <name evidence="8" type="ORF">IPO85_17775</name>
</gene>
<evidence type="ECO:0000259" key="6">
    <source>
        <dbReference type="Pfam" id="PF04542"/>
    </source>
</evidence>
<protein>
    <submittedName>
        <fullName evidence="8">Sigma-70 family RNA polymerase sigma factor</fullName>
    </submittedName>
</protein>
<evidence type="ECO:0000256" key="3">
    <source>
        <dbReference type="ARBA" id="ARBA00023082"/>
    </source>
</evidence>
<dbReference type="GO" id="GO:0003677">
    <property type="term" value="F:DNA binding"/>
    <property type="evidence" value="ECO:0007669"/>
    <property type="project" value="UniProtKB-KW"/>
</dbReference>
<dbReference type="NCBIfam" id="TIGR02937">
    <property type="entry name" value="sigma70-ECF"/>
    <property type="match status" value="1"/>
</dbReference>
<evidence type="ECO:0000313" key="8">
    <source>
        <dbReference type="EMBL" id="MBK9719324.1"/>
    </source>
</evidence>
<comment type="caution">
    <text evidence="8">The sequence shown here is derived from an EMBL/GenBank/DDBJ whole genome shotgun (WGS) entry which is preliminary data.</text>
</comment>
<evidence type="ECO:0000256" key="2">
    <source>
        <dbReference type="ARBA" id="ARBA00023015"/>
    </source>
</evidence>
<evidence type="ECO:0000259" key="7">
    <source>
        <dbReference type="Pfam" id="PF04545"/>
    </source>
</evidence>
<keyword evidence="2" id="KW-0805">Transcription regulation</keyword>
<dbReference type="InterPro" id="IPR036388">
    <property type="entry name" value="WH-like_DNA-bd_sf"/>
</dbReference>
<dbReference type="PANTHER" id="PTHR43133">
    <property type="entry name" value="RNA POLYMERASE ECF-TYPE SIGMA FACTO"/>
    <property type="match status" value="1"/>
</dbReference>
<dbReference type="AlphaFoldDB" id="A0A9D7SCA1"/>
<evidence type="ECO:0000256" key="4">
    <source>
        <dbReference type="ARBA" id="ARBA00023125"/>
    </source>
</evidence>
<dbReference type="InterPro" id="IPR007627">
    <property type="entry name" value="RNA_pol_sigma70_r2"/>
</dbReference>
<dbReference type="InterPro" id="IPR014284">
    <property type="entry name" value="RNA_pol_sigma-70_dom"/>
</dbReference>
<dbReference type="InterPro" id="IPR007630">
    <property type="entry name" value="RNA_pol_sigma70_r4"/>
</dbReference>
<dbReference type="Gene3D" id="1.10.10.10">
    <property type="entry name" value="Winged helix-like DNA-binding domain superfamily/Winged helix DNA-binding domain"/>
    <property type="match status" value="1"/>
</dbReference>
<proteinExistence type="inferred from homology"/>
<reference evidence="8 9" key="1">
    <citation type="submission" date="2020-10" db="EMBL/GenBank/DDBJ databases">
        <title>Connecting structure to function with the recovery of over 1000 high-quality activated sludge metagenome-assembled genomes encoding full-length rRNA genes using long-read sequencing.</title>
        <authorList>
            <person name="Singleton C.M."/>
            <person name="Petriglieri F."/>
            <person name="Kristensen J.M."/>
            <person name="Kirkegaard R.H."/>
            <person name="Michaelsen T.Y."/>
            <person name="Andersen M.H."/>
            <person name="Karst S.M."/>
            <person name="Dueholm M.S."/>
            <person name="Nielsen P.H."/>
            <person name="Albertsen M."/>
        </authorList>
    </citation>
    <scope>NUCLEOTIDE SEQUENCE [LARGE SCALE GENOMIC DNA]</scope>
    <source>
        <strain evidence="8">Ribe_18-Q3-R11-54_BAT3C.373</strain>
    </source>
</reference>
<dbReference type="Pfam" id="PF04545">
    <property type="entry name" value="Sigma70_r4"/>
    <property type="match status" value="1"/>
</dbReference>
<name>A0A9D7SCA1_9BACT</name>
<evidence type="ECO:0000256" key="5">
    <source>
        <dbReference type="ARBA" id="ARBA00023163"/>
    </source>
</evidence>
<dbReference type="GO" id="GO:0016987">
    <property type="term" value="F:sigma factor activity"/>
    <property type="evidence" value="ECO:0007669"/>
    <property type="project" value="UniProtKB-KW"/>
</dbReference>
<sequence>MAIIQEAELILLQRIQAKDSSALAELMDLYGAALNGVVQRILTNPEEVEEVMQDSFVKIWNHSLTYDPAKGRLFTWMLNIARNQALDRLKSKHNKNQSKIHSIDNVVNQVDMEHKQQMSVDHIGVQHLMNKLQGDQLNLIQKVYFEGYTQQELSDELKIPLGTVKTKIRTAIIELRKYFIDK</sequence>
<organism evidence="8 9">
    <name type="scientific">Candidatus Defluviibacterium haderslevense</name>
    <dbReference type="NCBI Taxonomy" id="2981993"/>
    <lineage>
        <taxon>Bacteria</taxon>
        <taxon>Pseudomonadati</taxon>
        <taxon>Bacteroidota</taxon>
        <taxon>Saprospiria</taxon>
        <taxon>Saprospirales</taxon>
        <taxon>Saprospiraceae</taxon>
        <taxon>Candidatus Defluviibacterium</taxon>
    </lineage>
</organism>
<comment type="similarity">
    <text evidence="1">Belongs to the sigma-70 factor family. ECF subfamily.</text>
</comment>
<accession>A0A9D7SCA1</accession>
<dbReference type="InterPro" id="IPR039425">
    <property type="entry name" value="RNA_pol_sigma-70-like"/>
</dbReference>
<dbReference type="EMBL" id="JADKFW010000018">
    <property type="protein sequence ID" value="MBK9719324.1"/>
    <property type="molecule type" value="Genomic_DNA"/>
</dbReference>
<keyword evidence="4" id="KW-0238">DNA-binding</keyword>
<dbReference type="InterPro" id="IPR013325">
    <property type="entry name" value="RNA_pol_sigma_r2"/>
</dbReference>
<dbReference type="Pfam" id="PF04542">
    <property type="entry name" value="Sigma70_r2"/>
    <property type="match status" value="1"/>
</dbReference>
<dbReference type="SUPFAM" id="SSF88946">
    <property type="entry name" value="Sigma2 domain of RNA polymerase sigma factors"/>
    <property type="match status" value="1"/>
</dbReference>
<dbReference type="GO" id="GO:0006352">
    <property type="term" value="P:DNA-templated transcription initiation"/>
    <property type="evidence" value="ECO:0007669"/>
    <property type="project" value="InterPro"/>
</dbReference>
<dbReference type="Proteomes" id="UP000808349">
    <property type="component" value="Unassembled WGS sequence"/>
</dbReference>
<evidence type="ECO:0000313" key="9">
    <source>
        <dbReference type="Proteomes" id="UP000808349"/>
    </source>
</evidence>
<evidence type="ECO:0000256" key="1">
    <source>
        <dbReference type="ARBA" id="ARBA00010641"/>
    </source>
</evidence>
<feature type="domain" description="RNA polymerase sigma-70 region 4" evidence="7">
    <location>
        <begin position="129"/>
        <end position="177"/>
    </location>
</feature>
<dbReference type="SUPFAM" id="SSF88659">
    <property type="entry name" value="Sigma3 and sigma4 domains of RNA polymerase sigma factors"/>
    <property type="match status" value="1"/>
</dbReference>
<dbReference type="InterPro" id="IPR013324">
    <property type="entry name" value="RNA_pol_sigma_r3/r4-like"/>
</dbReference>
<keyword evidence="5" id="KW-0804">Transcription</keyword>
<dbReference type="Gene3D" id="1.10.1740.10">
    <property type="match status" value="1"/>
</dbReference>
<keyword evidence="3" id="KW-0731">Sigma factor</keyword>